<evidence type="ECO:0000256" key="7">
    <source>
        <dbReference type="SAM" id="MobiDB-lite"/>
    </source>
</evidence>
<feature type="domain" description="C2HC/C3H-type" evidence="8">
    <location>
        <begin position="11"/>
        <end position="40"/>
    </location>
</feature>
<evidence type="ECO:0000256" key="2">
    <source>
        <dbReference type="ARBA" id="ARBA00022723"/>
    </source>
</evidence>
<evidence type="ECO:0000259" key="8">
    <source>
        <dbReference type="PROSITE" id="PS52027"/>
    </source>
</evidence>
<dbReference type="Pfam" id="PF13913">
    <property type="entry name" value="zf-C2HC_2"/>
    <property type="match status" value="1"/>
</dbReference>
<evidence type="ECO:0000256" key="3">
    <source>
        <dbReference type="ARBA" id="ARBA00022771"/>
    </source>
</evidence>
<evidence type="ECO:0000256" key="5">
    <source>
        <dbReference type="ARBA" id="ARBA00023054"/>
    </source>
</evidence>
<organism evidence="9 10">
    <name type="scientific">Erpetoichthys calabaricus</name>
    <name type="common">Rope fish</name>
    <name type="synonym">Calamoichthys calabaricus</name>
    <dbReference type="NCBI Taxonomy" id="27687"/>
    <lineage>
        <taxon>Eukaryota</taxon>
        <taxon>Metazoa</taxon>
        <taxon>Chordata</taxon>
        <taxon>Craniata</taxon>
        <taxon>Vertebrata</taxon>
        <taxon>Euteleostomi</taxon>
        <taxon>Actinopterygii</taxon>
        <taxon>Polypteriformes</taxon>
        <taxon>Polypteridae</taxon>
        <taxon>Erpetoichthys</taxon>
    </lineage>
</organism>
<reference evidence="9" key="3">
    <citation type="submission" date="2025-09" db="UniProtKB">
        <authorList>
            <consortium name="Ensembl"/>
        </authorList>
    </citation>
    <scope>IDENTIFICATION</scope>
</reference>
<dbReference type="GO" id="GO:0008270">
    <property type="term" value="F:zinc ion binding"/>
    <property type="evidence" value="ECO:0007669"/>
    <property type="project" value="UniProtKB-KW"/>
</dbReference>
<accession>A0A8C4SS99</accession>
<keyword evidence="3 6" id="KW-0863">Zinc-finger</keyword>
<feature type="region of interest" description="Disordered" evidence="7">
    <location>
        <begin position="96"/>
        <end position="117"/>
    </location>
</feature>
<evidence type="ECO:0000256" key="4">
    <source>
        <dbReference type="ARBA" id="ARBA00022833"/>
    </source>
</evidence>
<comment type="similarity">
    <text evidence="1">Belongs to the ZC2HC1 family.</text>
</comment>
<dbReference type="PROSITE" id="PS52027">
    <property type="entry name" value="ZF_C2HC_C3H"/>
    <property type="match status" value="1"/>
</dbReference>
<reference evidence="9" key="1">
    <citation type="submission" date="2021-06" db="EMBL/GenBank/DDBJ databases">
        <authorList>
            <consortium name="Wellcome Sanger Institute Data Sharing"/>
        </authorList>
    </citation>
    <scope>NUCLEOTIDE SEQUENCE [LARGE SCALE GENOMIC DNA]</scope>
</reference>
<evidence type="ECO:0000256" key="1">
    <source>
        <dbReference type="ARBA" id="ARBA00010843"/>
    </source>
</evidence>
<sequence length="246" mass="28768">ECCKEPFGNRQRVACPYCNRKFDAHRVEKHENVCVKLFNTKRKLFDSFKYRIQGTDIEKFNKQQKTFPTPEKHWRQKHENLVNTLRESRKTQKLLLKDGKSSKAPQVPSKDNPESSRKYSSFAAERYGTTAMWCDSLRVIQLAVLSNFFILEMTGYVCLYSGTLVHERLGTHTNRFTTKKFAKLLHLFTTIHSVYKQASFPFGLYVFSLSLCISCAASEQERESERETHTGARERHTHTRERELDA</sequence>
<protein>
    <submittedName>
        <fullName evidence="9">Zinc finger C2HC domain-containing protein 1C-like</fullName>
    </submittedName>
</protein>
<keyword evidence="4" id="KW-0862">Zinc</keyword>
<proteinExistence type="inferred from homology"/>
<reference evidence="9" key="2">
    <citation type="submission" date="2025-08" db="UniProtKB">
        <authorList>
            <consortium name="Ensembl"/>
        </authorList>
    </citation>
    <scope>IDENTIFICATION</scope>
</reference>
<evidence type="ECO:0000256" key="6">
    <source>
        <dbReference type="PROSITE-ProRule" id="PRU01371"/>
    </source>
</evidence>
<dbReference type="Ensembl" id="ENSECRT00000019348.1">
    <property type="protein sequence ID" value="ENSECRP00000018957.1"/>
    <property type="gene ID" value="ENSECRG00000012679.1"/>
</dbReference>
<keyword evidence="10" id="KW-1185">Reference proteome</keyword>
<dbReference type="Proteomes" id="UP000694620">
    <property type="component" value="Chromosome 16"/>
</dbReference>
<dbReference type="GeneTree" id="ENSGT00940000160947"/>
<keyword evidence="2" id="KW-0479">Metal-binding</keyword>
<evidence type="ECO:0000313" key="9">
    <source>
        <dbReference type="Ensembl" id="ENSECRP00000018957.1"/>
    </source>
</evidence>
<feature type="region of interest" description="Disordered" evidence="7">
    <location>
        <begin position="221"/>
        <end position="246"/>
    </location>
</feature>
<gene>
    <name evidence="9" type="primary">LOC114666495</name>
</gene>
<dbReference type="PANTHER" id="PTHR14649">
    <property type="entry name" value="ZINC FINGER C2HC DOMAIN-CONTAINING PROTEIN 1C"/>
    <property type="match status" value="1"/>
</dbReference>
<dbReference type="InterPro" id="IPR026104">
    <property type="entry name" value="ZNF_C2HC_dom_1C"/>
</dbReference>
<dbReference type="PANTHER" id="PTHR14649:SF1">
    <property type="entry name" value="ZINC FINGER C2HC DOMAIN-CONTAINING PROTEIN 1C"/>
    <property type="match status" value="1"/>
</dbReference>
<dbReference type="AlphaFoldDB" id="A0A8C4SS99"/>
<name>A0A8C4SS99_ERPCA</name>
<dbReference type="InterPro" id="IPR049899">
    <property type="entry name" value="Znf_C2HC_C3H"/>
</dbReference>
<dbReference type="Gene3D" id="3.30.160.60">
    <property type="entry name" value="Classic Zinc Finger"/>
    <property type="match status" value="1"/>
</dbReference>
<keyword evidence="5" id="KW-0175">Coiled coil</keyword>
<evidence type="ECO:0000313" key="10">
    <source>
        <dbReference type="Proteomes" id="UP000694620"/>
    </source>
</evidence>